<dbReference type="Pfam" id="PF09345">
    <property type="entry name" value="SiaC"/>
    <property type="match status" value="1"/>
</dbReference>
<protein>
    <recommendedName>
        <fullName evidence="1">SiaC family regulatory phosphoprotein domain-containing protein</fullName>
    </recommendedName>
</protein>
<dbReference type="Proteomes" id="UP000004095">
    <property type="component" value="Unassembled WGS sequence"/>
</dbReference>
<comment type="caution">
    <text evidence="2">The sequence shown here is derived from an EMBL/GenBank/DDBJ whole genome shotgun (WGS) entry which is preliminary data.</text>
</comment>
<feature type="domain" description="SiaC family regulatory phosphoprotein" evidence="1">
    <location>
        <begin position="6"/>
        <end position="124"/>
    </location>
</feature>
<dbReference type="RefSeq" id="WP_002705542.1">
    <property type="nucleotide sequence ID" value="NZ_AAWS01000082.1"/>
</dbReference>
<dbReference type="AlphaFoldDB" id="A1ZZV3"/>
<dbReference type="OrthoDB" id="5297629at2"/>
<name>A1ZZV3_MICM2</name>
<sequence>MKSLFIEAGDYSPKVSFDTSSNVFEITGDSFGEDTLRFFNPIVDWLQRYLKQNNRFIEFNIQMNYLNTSSFKRFNEILAMLERYYMATKTLVKINWICNQDDDEIIDYGEDIKEFFENLPINIHIKTTA</sequence>
<evidence type="ECO:0000313" key="3">
    <source>
        <dbReference type="Proteomes" id="UP000004095"/>
    </source>
</evidence>
<dbReference type="EMBL" id="AAWS01000082">
    <property type="protein sequence ID" value="EAY24114.1"/>
    <property type="molecule type" value="Genomic_DNA"/>
</dbReference>
<accession>A1ZZV3</accession>
<evidence type="ECO:0000259" key="1">
    <source>
        <dbReference type="Pfam" id="PF09345"/>
    </source>
</evidence>
<proteinExistence type="predicted"/>
<keyword evidence="3" id="KW-1185">Reference proteome</keyword>
<dbReference type="InterPro" id="IPR018530">
    <property type="entry name" value="SiaC"/>
</dbReference>
<evidence type="ECO:0000313" key="2">
    <source>
        <dbReference type="EMBL" id="EAY24114.1"/>
    </source>
</evidence>
<organism evidence="2 3">
    <name type="scientific">Microscilla marina ATCC 23134</name>
    <dbReference type="NCBI Taxonomy" id="313606"/>
    <lineage>
        <taxon>Bacteria</taxon>
        <taxon>Pseudomonadati</taxon>
        <taxon>Bacteroidota</taxon>
        <taxon>Cytophagia</taxon>
        <taxon>Cytophagales</taxon>
        <taxon>Microscillaceae</taxon>
        <taxon>Microscilla</taxon>
    </lineage>
</organism>
<reference evidence="2 3" key="1">
    <citation type="submission" date="2007-01" db="EMBL/GenBank/DDBJ databases">
        <authorList>
            <person name="Haygood M."/>
            <person name="Podell S."/>
            <person name="Anderson C."/>
            <person name="Hopkinson B."/>
            <person name="Roe K."/>
            <person name="Barbeau K."/>
            <person name="Gaasterland T."/>
            <person name="Ferriera S."/>
            <person name="Johnson J."/>
            <person name="Kravitz S."/>
            <person name="Beeson K."/>
            <person name="Sutton G."/>
            <person name="Rogers Y.-H."/>
            <person name="Friedman R."/>
            <person name="Frazier M."/>
            <person name="Venter J.C."/>
        </authorList>
    </citation>
    <scope>NUCLEOTIDE SEQUENCE [LARGE SCALE GENOMIC DNA]</scope>
    <source>
        <strain evidence="2 3">ATCC 23134</strain>
    </source>
</reference>
<gene>
    <name evidence="2" type="ORF">M23134_02490</name>
</gene>